<dbReference type="InterPro" id="IPR011701">
    <property type="entry name" value="MFS"/>
</dbReference>
<name>K6Q302_9FIRM</name>
<reference evidence="10" key="2">
    <citation type="submission" date="2012-10" db="EMBL/GenBank/DDBJ databases">
        <title>Improved high-quality draft of Thermaerobacter subterraneus C21, DSM 13965.</title>
        <authorList>
            <consortium name="DOE Joint Genome Institute"/>
            <person name="Eisen J."/>
            <person name="Huntemann M."/>
            <person name="Wei C.-L."/>
            <person name="Han J."/>
            <person name="Detter J.C."/>
            <person name="Han C."/>
            <person name="Tapia R."/>
            <person name="Chen A."/>
            <person name="Kyrpides N."/>
            <person name="Mavromatis K."/>
            <person name="Markowitz V."/>
            <person name="Szeto E."/>
            <person name="Ivanova N."/>
            <person name="Mikhailova N."/>
            <person name="Ovchinnikova G."/>
            <person name="Pagani I."/>
            <person name="Pati A."/>
            <person name="Goodwin L."/>
            <person name="Nordberg H.P."/>
            <person name="Cantor M.N."/>
            <person name="Hua S.X."/>
            <person name="Woyke T."/>
            <person name="Eisen J."/>
            <person name="Klenk H.-P."/>
        </authorList>
    </citation>
    <scope>NUCLEOTIDE SEQUENCE [LARGE SCALE GENOMIC DNA]</scope>
    <source>
        <strain evidence="10">DSM 13965</strain>
    </source>
</reference>
<keyword evidence="4 8" id="KW-0812">Transmembrane</keyword>
<feature type="transmembrane region" description="Helical" evidence="8">
    <location>
        <begin position="67"/>
        <end position="85"/>
    </location>
</feature>
<feature type="transmembrane region" description="Helical" evidence="8">
    <location>
        <begin position="376"/>
        <end position="396"/>
    </location>
</feature>
<evidence type="ECO:0000256" key="4">
    <source>
        <dbReference type="ARBA" id="ARBA00022692"/>
    </source>
</evidence>
<gene>
    <name evidence="10" type="ORF">ThesuDRAFT_01186</name>
</gene>
<dbReference type="Gene3D" id="1.20.1720.10">
    <property type="entry name" value="Multidrug resistance protein D"/>
    <property type="match status" value="1"/>
</dbReference>
<feature type="compositionally biased region" description="Low complexity" evidence="7">
    <location>
        <begin position="431"/>
        <end position="446"/>
    </location>
</feature>
<evidence type="ECO:0000256" key="1">
    <source>
        <dbReference type="ARBA" id="ARBA00004651"/>
    </source>
</evidence>
<feature type="compositionally biased region" description="Low complexity" evidence="7">
    <location>
        <begin position="210"/>
        <end position="229"/>
    </location>
</feature>
<dbReference type="Pfam" id="PF07690">
    <property type="entry name" value="MFS_1"/>
    <property type="match status" value="1"/>
</dbReference>
<feature type="transmembrane region" description="Helical" evidence="8">
    <location>
        <begin position="91"/>
        <end position="113"/>
    </location>
</feature>
<feature type="transmembrane region" description="Helical" evidence="8">
    <location>
        <begin position="315"/>
        <end position="335"/>
    </location>
</feature>
<dbReference type="STRING" id="867903.ThesuDRAFT_01186"/>
<comment type="caution">
    <text evidence="10">The sequence shown here is derived from an EMBL/GenBank/DDBJ whole genome shotgun (WGS) entry which is preliminary data.</text>
</comment>
<dbReference type="InterPro" id="IPR036259">
    <property type="entry name" value="MFS_trans_sf"/>
</dbReference>
<feature type="region of interest" description="Disordered" evidence="7">
    <location>
        <begin position="210"/>
        <end position="242"/>
    </location>
</feature>
<keyword evidence="6 8" id="KW-0472">Membrane</keyword>
<dbReference type="Proteomes" id="UP000005710">
    <property type="component" value="Unassembled WGS sequence"/>
</dbReference>
<accession>K6Q302</accession>
<comment type="subcellular location">
    <subcellularLocation>
        <location evidence="1">Cell membrane</location>
        <topology evidence="1">Multi-pass membrane protein</topology>
    </subcellularLocation>
</comment>
<feature type="transmembrane region" description="Helical" evidence="8">
    <location>
        <begin position="402"/>
        <end position="420"/>
    </location>
</feature>
<feature type="transmembrane region" description="Helical" evidence="8">
    <location>
        <begin position="341"/>
        <end position="364"/>
    </location>
</feature>
<dbReference type="PANTHER" id="PTHR23517">
    <property type="entry name" value="RESISTANCE PROTEIN MDTM, PUTATIVE-RELATED-RELATED"/>
    <property type="match status" value="1"/>
</dbReference>
<evidence type="ECO:0000313" key="10">
    <source>
        <dbReference type="EMBL" id="EKP95434.1"/>
    </source>
</evidence>
<proteinExistence type="predicted"/>
<feature type="transmembrane region" description="Helical" evidence="8">
    <location>
        <begin position="253"/>
        <end position="272"/>
    </location>
</feature>
<dbReference type="GO" id="GO:0022857">
    <property type="term" value="F:transmembrane transporter activity"/>
    <property type="evidence" value="ECO:0007669"/>
    <property type="project" value="InterPro"/>
</dbReference>
<dbReference type="SUPFAM" id="SSF103473">
    <property type="entry name" value="MFS general substrate transporter"/>
    <property type="match status" value="1"/>
</dbReference>
<dbReference type="PROSITE" id="PS50850">
    <property type="entry name" value="MFS"/>
    <property type="match status" value="1"/>
</dbReference>
<keyword evidence="5 8" id="KW-1133">Transmembrane helix</keyword>
<keyword evidence="11" id="KW-1185">Reference proteome</keyword>
<dbReference type="InterPro" id="IPR020846">
    <property type="entry name" value="MFS_dom"/>
</dbReference>
<sequence>MHRLLYVAVMAAFFDQFSQMPLIAPYAHRLGVPSFLAGLIVGAYSLTNLTGNLAAGRWLDGGRRKGVLVLGLALAALGAGAYAPAETAAQLALARLVHGFGAGLVTPAAFALLGDHGESTHRGQIMAGAGAAIGLASVVGPAYGGLLAQRLGPGWVFATTAALLFLVTMVVARWVRDEEVAASHGPARRTGLAAGGGDMAAYGNPALAAAQAPQGSSPSPARSPAPGGRRAPEPGAPAAPRTTPLWRNTALRLAYLGALALMFALGLLVYTLPAKVAALSAGPAATGMLLSLFGLTAIALFLSPASRLSDRWGRVRPLLAGLLAVAAALAGLAAFGSLPGLALAMVVFGTGFALVFPAAAALVVDATGRGQRGRAFGLFYACFSVAVVAGSAAAGALGHPTWTFLAGTAAVGILAVLLAWTGRALTGQASPAAAAGQDGQGPPASGRPLGLR</sequence>
<evidence type="ECO:0000313" key="11">
    <source>
        <dbReference type="Proteomes" id="UP000005710"/>
    </source>
</evidence>
<feature type="region of interest" description="Disordered" evidence="7">
    <location>
        <begin position="431"/>
        <end position="452"/>
    </location>
</feature>
<dbReference type="RefSeq" id="WP_006903449.1">
    <property type="nucleotide sequence ID" value="NZ_JH976535.1"/>
</dbReference>
<feature type="transmembrane region" description="Helical" evidence="8">
    <location>
        <begin position="284"/>
        <end position="303"/>
    </location>
</feature>
<dbReference type="OrthoDB" id="85643at2"/>
<evidence type="ECO:0000259" key="9">
    <source>
        <dbReference type="PROSITE" id="PS50850"/>
    </source>
</evidence>
<evidence type="ECO:0000256" key="3">
    <source>
        <dbReference type="ARBA" id="ARBA00022475"/>
    </source>
</evidence>
<dbReference type="eggNOG" id="COG2814">
    <property type="taxonomic scope" value="Bacteria"/>
</dbReference>
<evidence type="ECO:0000256" key="7">
    <source>
        <dbReference type="SAM" id="MobiDB-lite"/>
    </source>
</evidence>
<evidence type="ECO:0000256" key="6">
    <source>
        <dbReference type="ARBA" id="ARBA00023136"/>
    </source>
</evidence>
<reference evidence="10" key="1">
    <citation type="submission" date="2010-10" db="EMBL/GenBank/DDBJ databases">
        <authorList>
            <consortium name="US DOE Joint Genome Institute (JGI-PGF)"/>
            <person name="Lucas S."/>
            <person name="Copeland A."/>
            <person name="Lapidus A."/>
            <person name="Bruce D."/>
            <person name="Goodwin L."/>
            <person name="Pitluck S."/>
            <person name="Kyrpides N."/>
            <person name="Mavromatis K."/>
            <person name="Detter J.C."/>
            <person name="Han C."/>
            <person name="Land M."/>
            <person name="Hauser L."/>
            <person name="Markowitz V."/>
            <person name="Cheng J.-F."/>
            <person name="Hugenholtz P."/>
            <person name="Woyke T."/>
            <person name="Wu D."/>
            <person name="Pukall R."/>
            <person name="Wahrenburg C."/>
            <person name="Brambilla E."/>
            <person name="Klenk H.-P."/>
            <person name="Eisen J.A."/>
        </authorList>
    </citation>
    <scope>NUCLEOTIDE SEQUENCE [LARGE SCALE GENOMIC DNA]</scope>
    <source>
        <strain evidence="10">DSM 13965</strain>
    </source>
</reference>
<dbReference type="PANTHER" id="PTHR23517:SF13">
    <property type="entry name" value="MAJOR FACILITATOR SUPERFAMILY MFS_1"/>
    <property type="match status" value="1"/>
</dbReference>
<feature type="domain" description="Major facilitator superfamily (MFS) profile" evidence="9">
    <location>
        <begin position="1"/>
        <end position="424"/>
    </location>
</feature>
<evidence type="ECO:0000256" key="8">
    <source>
        <dbReference type="SAM" id="Phobius"/>
    </source>
</evidence>
<organism evidence="10 11">
    <name type="scientific">Thermaerobacter subterraneus DSM 13965</name>
    <dbReference type="NCBI Taxonomy" id="867903"/>
    <lineage>
        <taxon>Bacteria</taxon>
        <taxon>Bacillati</taxon>
        <taxon>Bacillota</taxon>
        <taxon>Clostridia</taxon>
        <taxon>Eubacteriales</taxon>
        <taxon>Clostridiales Family XVII. Incertae Sedis</taxon>
        <taxon>Thermaerobacter</taxon>
    </lineage>
</organism>
<protein>
    <submittedName>
        <fullName evidence="10">Arabinose efflux permease family protein</fullName>
    </submittedName>
</protein>
<dbReference type="AlphaFoldDB" id="K6Q302"/>
<dbReference type="HOGENOM" id="CLU_001265_10_14_9"/>
<evidence type="ECO:0000256" key="2">
    <source>
        <dbReference type="ARBA" id="ARBA00022448"/>
    </source>
</evidence>
<evidence type="ECO:0000256" key="5">
    <source>
        <dbReference type="ARBA" id="ARBA00022989"/>
    </source>
</evidence>
<dbReference type="InterPro" id="IPR050171">
    <property type="entry name" value="MFS_Transporters"/>
</dbReference>
<keyword evidence="3" id="KW-1003">Cell membrane</keyword>
<dbReference type="EMBL" id="AENY02000002">
    <property type="protein sequence ID" value="EKP95434.1"/>
    <property type="molecule type" value="Genomic_DNA"/>
</dbReference>
<dbReference type="GO" id="GO:0005886">
    <property type="term" value="C:plasma membrane"/>
    <property type="evidence" value="ECO:0007669"/>
    <property type="project" value="UniProtKB-SubCell"/>
</dbReference>
<feature type="transmembrane region" description="Helical" evidence="8">
    <location>
        <begin position="155"/>
        <end position="175"/>
    </location>
</feature>
<feature type="transmembrane region" description="Helical" evidence="8">
    <location>
        <begin position="35"/>
        <end position="55"/>
    </location>
</feature>
<keyword evidence="2" id="KW-0813">Transport</keyword>
<dbReference type="Gene3D" id="1.20.1250.20">
    <property type="entry name" value="MFS general substrate transporter like domains"/>
    <property type="match status" value="1"/>
</dbReference>
<feature type="transmembrane region" description="Helical" evidence="8">
    <location>
        <begin position="125"/>
        <end position="143"/>
    </location>
</feature>